<accession>A0A368FLA8</accession>
<dbReference type="PANTHER" id="PTHR47966:SF8">
    <property type="entry name" value="ASPARTIC PROTEASE 1-RELATED"/>
    <property type="match status" value="1"/>
</dbReference>
<dbReference type="GO" id="GO:0006508">
    <property type="term" value="P:proteolysis"/>
    <property type="evidence" value="ECO:0007669"/>
    <property type="project" value="UniProtKB-KW"/>
</dbReference>
<comment type="similarity">
    <text evidence="1">Belongs to the peptidase A1 family.</text>
</comment>
<keyword evidence="4" id="KW-0378">Hydrolase</keyword>
<dbReference type="Proteomes" id="UP000252519">
    <property type="component" value="Unassembled WGS sequence"/>
</dbReference>
<dbReference type="PRINTS" id="PR00792">
    <property type="entry name" value="PEPSIN"/>
</dbReference>
<dbReference type="SUPFAM" id="SSF50630">
    <property type="entry name" value="Acid proteases"/>
    <property type="match status" value="1"/>
</dbReference>
<dbReference type="PANTHER" id="PTHR47966">
    <property type="entry name" value="BETA-SITE APP-CLEAVING ENZYME, ISOFORM A-RELATED"/>
    <property type="match status" value="1"/>
</dbReference>
<dbReference type="EMBL" id="JOJR01000989">
    <property type="protein sequence ID" value="RCN33011.1"/>
    <property type="molecule type" value="Genomic_DNA"/>
</dbReference>
<feature type="signal peptide" evidence="2">
    <location>
        <begin position="1"/>
        <end position="16"/>
    </location>
</feature>
<dbReference type="GO" id="GO:0005764">
    <property type="term" value="C:lysosome"/>
    <property type="evidence" value="ECO:0007669"/>
    <property type="project" value="TreeGrafter"/>
</dbReference>
<evidence type="ECO:0000313" key="5">
    <source>
        <dbReference type="Proteomes" id="UP000252519"/>
    </source>
</evidence>
<evidence type="ECO:0000313" key="4">
    <source>
        <dbReference type="EMBL" id="RCN33011.1"/>
    </source>
</evidence>
<dbReference type="InterPro" id="IPR033121">
    <property type="entry name" value="PEPTIDASE_A1"/>
</dbReference>
<feature type="domain" description="Peptidase A1" evidence="3">
    <location>
        <begin position="69"/>
        <end position="284"/>
    </location>
</feature>
<dbReference type="FunFam" id="2.40.70.10:FF:000008">
    <property type="entry name" value="Cathepsin D"/>
    <property type="match status" value="1"/>
</dbReference>
<dbReference type="InterPro" id="IPR001461">
    <property type="entry name" value="Aspartic_peptidase_A1"/>
</dbReference>
<dbReference type="PROSITE" id="PS51767">
    <property type="entry name" value="PEPTIDASE_A1"/>
    <property type="match status" value="1"/>
</dbReference>
<dbReference type="STRING" id="29170.A0A368FLA8"/>
<keyword evidence="4" id="KW-0645">Protease</keyword>
<dbReference type="Pfam" id="PF00026">
    <property type="entry name" value="Asp"/>
    <property type="match status" value="1"/>
</dbReference>
<gene>
    <name evidence="4" type="ORF">ANCCAN_21164</name>
</gene>
<evidence type="ECO:0000256" key="1">
    <source>
        <dbReference type="ARBA" id="ARBA00007447"/>
    </source>
</evidence>
<dbReference type="InterPro" id="IPR021109">
    <property type="entry name" value="Peptidase_aspartic_dom_sf"/>
</dbReference>
<sequence>MNIVTILLLAVTAANALKFTMELSSSGPLLSRLMTSGNYTEYLESRNRRRFDLRALNQQTLSDYFDQYYIGAVNIGTPPQTLYLSMDTGSSNVWVIDSACSQKQCAGYPSSYRPKIKFSPSASKTFKKITQGFSMKYNTGSASGYYGTDTVRFAGLKVEKQKFGVATAIADVFGNQPIDGIFGLGWPALATDKIKTPLEAILPDLDEKSFTVWMGRRTTTSYGQSAGSIVFGARDSTHCNNATQWVPLSKKGYWQFQIKQFQIGQYIWKSTDEVTQLEFVLIMC</sequence>
<organism evidence="4 5">
    <name type="scientific">Ancylostoma caninum</name>
    <name type="common">Dog hookworm</name>
    <dbReference type="NCBI Taxonomy" id="29170"/>
    <lineage>
        <taxon>Eukaryota</taxon>
        <taxon>Metazoa</taxon>
        <taxon>Ecdysozoa</taxon>
        <taxon>Nematoda</taxon>
        <taxon>Chromadorea</taxon>
        <taxon>Rhabditida</taxon>
        <taxon>Rhabditina</taxon>
        <taxon>Rhabditomorpha</taxon>
        <taxon>Strongyloidea</taxon>
        <taxon>Ancylostomatidae</taxon>
        <taxon>Ancylostomatinae</taxon>
        <taxon>Ancylostoma</taxon>
    </lineage>
</organism>
<dbReference type="CDD" id="cd05471">
    <property type="entry name" value="pepsin_like"/>
    <property type="match status" value="1"/>
</dbReference>
<keyword evidence="5" id="KW-1185">Reference proteome</keyword>
<dbReference type="GO" id="GO:0004190">
    <property type="term" value="F:aspartic-type endopeptidase activity"/>
    <property type="evidence" value="ECO:0007669"/>
    <property type="project" value="InterPro"/>
</dbReference>
<dbReference type="OrthoDB" id="2747330at2759"/>
<dbReference type="Gene3D" id="2.40.70.10">
    <property type="entry name" value="Acid Proteases"/>
    <property type="match status" value="2"/>
</dbReference>
<comment type="caution">
    <text evidence="4">The sequence shown here is derived from an EMBL/GenBank/DDBJ whole genome shotgun (WGS) entry which is preliminary data.</text>
</comment>
<proteinExistence type="inferred from homology"/>
<evidence type="ECO:0000259" key="3">
    <source>
        <dbReference type="PROSITE" id="PS51767"/>
    </source>
</evidence>
<dbReference type="AlphaFoldDB" id="A0A368FLA8"/>
<name>A0A368FLA8_ANCCA</name>
<dbReference type="InterPro" id="IPR034164">
    <property type="entry name" value="Pepsin-like_dom"/>
</dbReference>
<keyword evidence="2" id="KW-0732">Signal</keyword>
<reference evidence="4 5" key="1">
    <citation type="submission" date="2014-10" db="EMBL/GenBank/DDBJ databases">
        <title>Draft genome of the hookworm Ancylostoma caninum.</title>
        <authorList>
            <person name="Mitreva M."/>
        </authorList>
    </citation>
    <scope>NUCLEOTIDE SEQUENCE [LARGE SCALE GENOMIC DNA]</scope>
    <source>
        <strain evidence="4 5">Baltimore</strain>
    </source>
</reference>
<protein>
    <submittedName>
        <fullName evidence="4">Eukaryotic aspartyl protease</fullName>
    </submittedName>
</protein>
<evidence type="ECO:0000256" key="2">
    <source>
        <dbReference type="SAM" id="SignalP"/>
    </source>
</evidence>
<feature type="chain" id="PRO_5017066486" evidence="2">
    <location>
        <begin position="17"/>
        <end position="284"/>
    </location>
</feature>